<keyword evidence="3" id="KW-0539">Nucleus</keyword>
<keyword evidence="3" id="KW-0007">Acetylation</keyword>
<evidence type="ECO:0000256" key="2">
    <source>
        <dbReference type="ARBA" id="ARBA00023266"/>
    </source>
</evidence>
<proteinExistence type="inferred from homology"/>
<keyword evidence="2 3" id="KW-0711">Selenium</keyword>
<dbReference type="Proteomes" id="UP000233556">
    <property type="component" value="Unassembled WGS sequence"/>
</dbReference>
<dbReference type="PANTHER" id="PTHR23300:SF0">
    <property type="entry name" value="METHANETHIOL OXIDASE"/>
    <property type="match status" value="1"/>
</dbReference>
<evidence type="ECO:0000256" key="3">
    <source>
        <dbReference type="RuleBase" id="RU369071"/>
    </source>
</evidence>
<dbReference type="AlphaFoldDB" id="A0A2I0T6B2"/>
<dbReference type="EMBL" id="KZ517373">
    <property type="protein sequence ID" value="PKU29344.1"/>
    <property type="molecule type" value="Genomic_DNA"/>
</dbReference>
<keyword evidence="3" id="KW-0560">Oxidoreductase</keyword>
<comment type="catalytic activity">
    <reaction evidence="3">
        <text>methanethiol + O2 + H2O = hydrogen sulfide + formaldehyde + H2O2 + H(+)</text>
        <dbReference type="Rhea" id="RHEA:11812"/>
        <dbReference type="ChEBI" id="CHEBI:15377"/>
        <dbReference type="ChEBI" id="CHEBI:15378"/>
        <dbReference type="ChEBI" id="CHEBI:15379"/>
        <dbReference type="ChEBI" id="CHEBI:16007"/>
        <dbReference type="ChEBI" id="CHEBI:16240"/>
        <dbReference type="ChEBI" id="CHEBI:16842"/>
        <dbReference type="ChEBI" id="CHEBI:29919"/>
        <dbReference type="EC" id="1.8.3.4"/>
    </reaction>
</comment>
<keyword evidence="3" id="KW-0963">Cytoplasm</keyword>
<keyword evidence="3" id="KW-0653">Protein transport</keyword>
<dbReference type="GO" id="GO:0005634">
    <property type="term" value="C:nucleus"/>
    <property type="evidence" value="ECO:0007669"/>
    <property type="project" value="UniProtKB-SubCell"/>
</dbReference>
<evidence type="ECO:0000256" key="1">
    <source>
        <dbReference type="ARBA" id="ARBA00005606"/>
    </source>
</evidence>
<dbReference type="GO" id="GO:0015031">
    <property type="term" value="P:protein transport"/>
    <property type="evidence" value="ECO:0007669"/>
    <property type="project" value="UniProtKB-UniRule"/>
</dbReference>
<comment type="similarity">
    <text evidence="1 3">Belongs to the selenium-binding protein family.</text>
</comment>
<dbReference type="PANTHER" id="PTHR23300">
    <property type="entry name" value="METHANETHIOL OXIDASE"/>
    <property type="match status" value="1"/>
</dbReference>
<accession>A0A2I0T6B2</accession>
<gene>
    <name evidence="4" type="ORF">llap_20352</name>
</gene>
<reference evidence="5" key="2">
    <citation type="submission" date="2017-12" db="EMBL/GenBank/DDBJ databases">
        <title>Genome sequence of the Bar-tailed Godwit (Limosa lapponica baueri).</title>
        <authorList>
            <person name="Lima N.C.B."/>
            <person name="Parody-Merino A.M."/>
            <person name="Battley P.F."/>
            <person name="Fidler A.E."/>
            <person name="Prosdocimi F."/>
        </authorList>
    </citation>
    <scope>NUCLEOTIDE SEQUENCE [LARGE SCALE GENOMIC DNA]</scope>
</reference>
<evidence type="ECO:0000313" key="4">
    <source>
        <dbReference type="EMBL" id="PKU29344.1"/>
    </source>
</evidence>
<dbReference type="GO" id="GO:0018549">
    <property type="term" value="F:methanethiol oxidase activity"/>
    <property type="evidence" value="ECO:0007669"/>
    <property type="project" value="UniProtKB-UniRule"/>
</dbReference>
<dbReference type="GO" id="GO:0016020">
    <property type="term" value="C:membrane"/>
    <property type="evidence" value="ECO:0007669"/>
    <property type="project" value="UniProtKB-SubCell"/>
</dbReference>
<keyword evidence="3" id="KW-0472">Membrane</keyword>
<comment type="function">
    <text evidence="3">Catalyzes the oxidation of methanethiol, an organosulfur compound known to be produced in substantial amounts by gut bacteria. Selenium-binding protein which may be involved in the sensing of reactive xenobiotics in the cytoplasm. May be involved in intra-Golgi protein transport.</text>
</comment>
<keyword evidence="3" id="KW-0813">Transport</keyword>
<keyword evidence="5" id="KW-1185">Reference proteome</keyword>
<dbReference type="GO" id="GO:0008430">
    <property type="term" value="F:selenium binding"/>
    <property type="evidence" value="ECO:0007669"/>
    <property type="project" value="UniProtKB-UniRule"/>
</dbReference>
<dbReference type="Pfam" id="PF05694">
    <property type="entry name" value="SBP56"/>
    <property type="match status" value="1"/>
</dbReference>
<sequence>MIEPVDVFWKCNKGYLNVPRSLPNGDILIANTGDPAGNAKGGFIVLDGETFELKGNWENECEAPPSGYDFWFQPRHNVLISSAGIVPKRAGRGFCPSDLKKVL</sequence>
<organism evidence="4 5">
    <name type="scientific">Limosa lapponica baueri</name>
    <dbReference type="NCBI Taxonomy" id="1758121"/>
    <lineage>
        <taxon>Eukaryota</taxon>
        <taxon>Metazoa</taxon>
        <taxon>Chordata</taxon>
        <taxon>Craniata</taxon>
        <taxon>Vertebrata</taxon>
        <taxon>Euteleostomi</taxon>
        <taxon>Archelosauria</taxon>
        <taxon>Archosauria</taxon>
        <taxon>Dinosauria</taxon>
        <taxon>Saurischia</taxon>
        <taxon>Theropoda</taxon>
        <taxon>Coelurosauria</taxon>
        <taxon>Aves</taxon>
        <taxon>Neognathae</taxon>
        <taxon>Neoaves</taxon>
        <taxon>Charadriiformes</taxon>
        <taxon>Scolopacidae</taxon>
        <taxon>Limosa</taxon>
    </lineage>
</organism>
<name>A0A2I0T6B2_LIMLA</name>
<evidence type="ECO:0000313" key="5">
    <source>
        <dbReference type="Proteomes" id="UP000233556"/>
    </source>
</evidence>
<comment type="pathway">
    <text evidence="3">Organosulfur degradation.</text>
</comment>
<comment type="subcellular location">
    <subcellularLocation>
        <location evidence="3">Nucleus</location>
    </subcellularLocation>
    <subcellularLocation>
        <location evidence="3">Cytoplasm</location>
        <location evidence="3">Cytosol</location>
    </subcellularLocation>
    <subcellularLocation>
        <location evidence="3">Membrane</location>
        <topology evidence="3">Peripheral membrane protein</topology>
    </subcellularLocation>
    <text evidence="3">May associate with Golgi membrane. May associate with the membrane of autophagosomes.</text>
</comment>
<dbReference type="InterPro" id="IPR008826">
    <property type="entry name" value="Se-bd"/>
</dbReference>
<dbReference type="OrthoDB" id="10252446at2759"/>
<dbReference type="GO" id="GO:0005829">
    <property type="term" value="C:cytosol"/>
    <property type="evidence" value="ECO:0007669"/>
    <property type="project" value="UniProtKB-SubCell"/>
</dbReference>
<dbReference type="EC" id="1.8.3.4" evidence="3"/>
<protein>
    <recommendedName>
        <fullName evidence="3">Methanethiol oxidase</fullName>
        <shortName evidence="3">MTO</shortName>
        <ecNumber evidence="3">1.8.3.4</ecNumber>
    </recommendedName>
    <alternativeName>
        <fullName evidence="3">Selenium-binding protein 1</fullName>
    </alternativeName>
</protein>
<reference evidence="5" key="1">
    <citation type="submission" date="2017-11" db="EMBL/GenBank/DDBJ databases">
        <authorList>
            <person name="Lima N.C."/>
            <person name="Parody-Merino A.M."/>
            <person name="Battley P.F."/>
            <person name="Fidler A.E."/>
            <person name="Prosdocimi F."/>
        </authorList>
    </citation>
    <scope>NUCLEOTIDE SEQUENCE [LARGE SCALE GENOMIC DNA]</scope>
</reference>